<gene>
    <name evidence="2" type="ORF">GCM10009810_20240</name>
</gene>
<evidence type="ECO:0000313" key="3">
    <source>
        <dbReference type="Proteomes" id="UP001501475"/>
    </source>
</evidence>
<dbReference type="Proteomes" id="UP001501475">
    <property type="component" value="Unassembled WGS sequence"/>
</dbReference>
<organism evidence="2 3">
    <name type="scientific">Nostocoides vanveenii</name>
    <dbReference type="NCBI Taxonomy" id="330835"/>
    <lineage>
        <taxon>Bacteria</taxon>
        <taxon>Bacillati</taxon>
        <taxon>Actinomycetota</taxon>
        <taxon>Actinomycetes</taxon>
        <taxon>Micrococcales</taxon>
        <taxon>Intrasporangiaceae</taxon>
        <taxon>Nostocoides</taxon>
    </lineage>
</organism>
<feature type="transmembrane region" description="Helical" evidence="1">
    <location>
        <begin position="26"/>
        <end position="51"/>
    </location>
</feature>
<keyword evidence="3" id="KW-1185">Reference proteome</keyword>
<evidence type="ECO:0008006" key="4">
    <source>
        <dbReference type="Google" id="ProtNLM"/>
    </source>
</evidence>
<keyword evidence="1" id="KW-1133">Transmembrane helix</keyword>
<feature type="transmembrane region" description="Helical" evidence="1">
    <location>
        <begin position="63"/>
        <end position="82"/>
    </location>
</feature>
<evidence type="ECO:0000256" key="1">
    <source>
        <dbReference type="SAM" id="Phobius"/>
    </source>
</evidence>
<accession>A0ABP4WUJ9</accession>
<reference evidence="3" key="1">
    <citation type="journal article" date="2019" name="Int. J. Syst. Evol. Microbiol.">
        <title>The Global Catalogue of Microorganisms (GCM) 10K type strain sequencing project: providing services to taxonomists for standard genome sequencing and annotation.</title>
        <authorList>
            <consortium name="The Broad Institute Genomics Platform"/>
            <consortium name="The Broad Institute Genome Sequencing Center for Infectious Disease"/>
            <person name="Wu L."/>
            <person name="Ma J."/>
        </authorList>
    </citation>
    <scope>NUCLEOTIDE SEQUENCE [LARGE SCALE GENOMIC DNA]</scope>
    <source>
        <strain evidence="3">JCM 15591</strain>
    </source>
</reference>
<dbReference type="EMBL" id="BAAAPN010000047">
    <property type="protein sequence ID" value="GAA1760641.1"/>
    <property type="molecule type" value="Genomic_DNA"/>
</dbReference>
<comment type="caution">
    <text evidence="2">The sequence shown here is derived from an EMBL/GenBank/DDBJ whole genome shotgun (WGS) entry which is preliminary data.</text>
</comment>
<sequence length="99" mass="10609">MAEELSDQTTLGTIYLHGLMRAQLRLALSILIVGTLTIGIVPLAFALIPAARTLPVGPLPLPWLVLGLAVYPAAVLAARFYVRAAERLESAFVDVVNRS</sequence>
<name>A0ABP4WUJ9_9MICO</name>
<protein>
    <recommendedName>
        <fullName evidence="4">DUF485 domain-containing protein</fullName>
    </recommendedName>
</protein>
<keyword evidence="1" id="KW-0472">Membrane</keyword>
<keyword evidence="1" id="KW-0812">Transmembrane</keyword>
<proteinExistence type="predicted"/>
<evidence type="ECO:0000313" key="2">
    <source>
        <dbReference type="EMBL" id="GAA1760641.1"/>
    </source>
</evidence>